<dbReference type="RefSeq" id="WP_154430493.1">
    <property type="nucleotide sequence ID" value="NZ_VUNI01000020.1"/>
</dbReference>
<dbReference type="Pfam" id="PF18998">
    <property type="entry name" value="Flg_new_2"/>
    <property type="match status" value="5"/>
</dbReference>
<accession>A0A6L5YTR5</accession>
<reference evidence="3 4" key="1">
    <citation type="submission" date="2019-08" db="EMBL/GenBank/DDBJ databases">
        <title>In-depth cultivation of the pig gut microbiome towards novel bacterial diversity and tailored functional studies.</title>
        <authorList>
            <person name="Wylensek D."/>
            <person name="Hitch T.C.A."/>
            <person name="Clavel T."/>
        </authorList>
    </citation>
    <scope>NUCLEOTIDE SEQUENCE [LARGE SCALE GENOMIC DNA]</scope>
    <source>
        <strain evidence="3 4">MUC/MUC-530-WT-4D</strain>
    </source>
</reference>
<evidence type="ECO:0000313" key="4">
    <source>
        <dbReference type="Proteomes" id="UP000474024"/>
    </source>
</evidence>
<feature type="compositionally biased region" description="Basic and acidic residues" evidence="1">
    <location>
        <begin position="1307"/>
        <end position="1327"/>
    </location>
</feature>
<feature type="region of interest" description="Disordered" evidence="1">
    <location>
        <begin position="1290"/>
        <end position="1332"/>
    </location>
</feature>
<evidence type="ECO:0000313" key="3">
    <source>
        <dbReference type="EMBL" id="MST75527.1"/>
    </source>
</evidence>
<proteinExistence type="predicted"/>
<feature type="region of interest" description="Disordered" evidence="1">
    <location>
        <begin position="154"/>
        <end position="175"/>
    </location>
</feature>
<evidence type="ECO:0000259" key="2">
    <source>
        <dbReference type="Pfam" id="PF18998"/>
    </source>
</evidence>
<name>A0A6L5YTR5_9FIRM</name>
<keyword evidence="4" id="KW-1185">Reference proteome</keyword>
<dbReference type="InterPro" id="IPR013378">
    <property type="entry name" value="InlB-like_B-rpt"/>
</dbReference>
<sequence>MWYKRKHKQNHFLIILFALILELCFVTGMSLHVANAEEATDANNKMLLNGSFENIADGVTFKGCYASPTQEKVTAWNTTATDGKIELFKENTGTYINGVKLIPSAGTIAAELNAEEESTLYQNVATTPASIYEWGLDHGARNYADTMALVIGPKQTVDPSKQDTNNDGKPDKGGRDQLMQMVDWLIAEGKTSVKASEGIEKHLTVYSKKFAANGTFANNSGNNAFSLKPSAIYTEEWQIWIIADRNTSNGTNPWGKYGANDPDNSSTGGNLSGDYFYTVPADQTETIFGFVSVGGVKDASGTHSTQKTFGNFLDNINFKIFHPLSGSSTLHGSGVVSDSTGATSGESAISSGHQITVDNHLITYAVDGEPLKVQAVIKKKDADEGCEFVGLYYTVQDTSGNLGTTFLKKDGNEIDYQDNLTNEEKKNKWIKYTNDGGDIIYTYYLDNITTATDLHFVFIKSPTVTYDPNGGSVYTVERTYNTDEACNVYSFKPVPKTGKENEFIYISPYVSQAAEGKNDGWKFMGWLLTGDTVSDIPQDTVKVNADKLGSLLLPAEHTIACDFSGESTKKEQYFQIWDKKIDESDLKKETNDSTYIKWTTNDSSATLSYANIHKGLTMVAQWRWRQAFLPQINSGEEYTNSDKGGTVEITSVPNTNANYVDAYNENGGKGGKAYFAETDEIVTAKATAKKGYVFEGWYDGTGSDANLITTHATYSFTEMKENVGTYYARFSGTVTQTYKRQVKDGDNWKGIQGENNDDAGNLDRYSYVDVAGKDISVTATAGEGYKFVGWYDSTENKVTTGLSSDGKTISYTTTGNATYIARFEKTVTQTFDRQILEGSTWIKTTDNKVGMLTNYTHTDVVGATATSTATAGTGYEFVGWYDSTGNKVTVGLSSDGRTISYTTTGDATYIARFQKVKVTQTYKRQVKNGETWNDTDDDTVGTLSRYTHTTEYGSETGATATAGTGYEFVGWYKVETTGVAETATTGTSLSYTATGDATYIARFQKVKVTQTYKRQVKNGETWEATSDTNVGTVAPESLIVEYGSTAGSTATAGTGYEFVGWYDESGNAVAESMLGATSNILSYTATVSATYYARFKKVVSAENVTQTYIRQVKDGDNWGNTMDDTIATLDYYTHTDVVGATASSTATAKEGYEFVGWYDVSGNPVAGDMISNNGTTLSYTTTGNATYYARFQKIKAAETVTQTYIRQVKDGDNWKVTTDDSIATLDCYTHTDVVGATASSTATAGKGHKFVGWYDAEGKKVDEDILINNGNTISYTTTGEATYYARFQKSASAENEPQTDNDQGAEAEAKKPKSETETETKKNKPETGDECNPTLWTALFLLSIVALAELNDKRKKLK</sequence>
<feature type="domain" description="Bacterial repeat" evidence="2">
    <location>
        <begin position="769"/>
        <end position="825"/>
    </location>
</feature>
<gene>
    <name evidence="3" type="ORF">FYJ75_10945</name>
</gene>
<feature type="domain" description="Bacterial repeat" evidence="2">
    <location>
        <begin position="938"/>
        <end position="1006"/>
    </location>
</feature>
<feature type="domain" description="Bacterial repeat" evidence="2">
    <location>
        <begin position="1026"/>
        <end position="1094"/>
    </location>
</feature>
<organism evidence="3 4">
    <name type="scientific">Roseburia porci</name>
    <dbReference type="NCBI Taxonomy" id="2605790"/>
    <lineage>
        <taxon>Bacteria</taxon>
        <taxon>Bacillati</taxon>
        <taxon>Bacillota</taxon>
        <taxon>Clostridia</taxon>
        <taxon>Lachnospirales</taxon>
        <taxon>Lachnospiraceae</taxon>
        <taxon>Roseburia</taxon>
    </lineage>
</organism>
<dbReference type="Pfam" id="PF09479">
    <property type="entry name" value="Flg_new"/>
    <property type="match status" value="1"/>
</dbReference>
<dbReference type="InterPro" id="IPR044060">
    <property type="entry name" value="Bacterial_rp_domain"/>
</dbReference>
<dbReference type="EMBL" id="VUNI01000020">
    <property type="protein sequence ID" value="MST75527.1"/>
    <property type="molecule type" value="Genomic_DNA"/>
</dbReference>
<feature type="domain" description="Bacterial repeat" evidence="2">
    <location>
        <begin position="844"/>
        <end position="916"/>
    </location>
</feature>
<comment type="caution">
    <text evidence="3">The sequence shown here is derived from an EMBL/GenBank/DDBJ whole genome shotgun (WGS) entry which is preliminary data.</text>
</comment>
<feature type="domain" description="Bacterial repeat" evidence="2">
    <location>
        <begin position="1138"/>
        <end position="1194"/>
    </location>
</feature>
<protein>
    <recommendedName>
        <fullName evidence="2">Bacterial repeat domain-containing protein</fullName>
    </recommendedName>
</protein>
<evidence type="ECO:0000256" key="1">
    <source>
        <dbReference type="SAM" id="MobiDB-lite"/>
    </source>
</evidence>
<feature type="compositionally biased region" description="Basic and acidic residues" evidence="1">
    <location>
        <begin position="160"/>
        <end position="175"/>
    </location>
</feature>
<dbReference type="Proteomes" id="UP000474024">
    <property type="component" value="Unassembled WGS sequence"/>
</dbReference>